<feature type="domain" description="Peptidase S26" evidence="8">
    <location>
        <begin position="484"/>
        <end position="580"/>
    </location>
</feature>
<feature type="transmembrane region" description="Helical" evidence="7">
    <location>
        <begin position="77"/>
        <end position="98"/>
    </location>
</feature>
<dbReference type="PRINTS" id="PR00727">
    <property type="entry name" value="LEADERPTASE"/>
</dbReference>
<keyword evidence="7" id="KW-1133">Transmembrane helix</keyword>
<dbReference type="EC" id="3.4.21.89" evidence="3 7"/>
<proteinExistence type="inferred from homology"/>
<dbReference type="SUPFAM" id="SSF51306">
    <property type="entry name" value="LexA/Signal peptidase"/>
    <property type="match status" value="2"/>
</dbReference>
<dbReference type="InterPro" id="IPR019758">
    <property type="entry name" value="Pept_S26A_signal_pept_1_CS"/>
</dbReference>
<reference evidence="10" key="1">
    <citation type="submission" date="2016-03" db="EMBL/GenBank/DDBJ databases">
        <title>Culture-independent genomics supports pathogen discovery for uncultivable bacteria within the genus Chlamydia.</title>
        <authorList>
            <person name="Taylor-Brown A."/>
            <person name="Bachmann N.L."/>
            <person name="Borel N."/>
            <person name="Polkinghorne A."/>
        </authorList>
    </citation>
    <scope>NUCLEOTIDE SEQUENCE [LARGE SCALE GENOMIC DNA]</scope>
    <source>
        <strain evidence="10">2742-308</strain>
    </source>
</reference>
<dbReference type="GO" id="GO:0009003">
    <property type="term" value="F:signal peptidase activity"/>
    <property type="evidence" value="ECO:0007669"/>
    <property type="project" value="UniProtKB-EC"/>
</dbReference>
<gene>
    <name evidence="9" type="ORF">Cs308_0725</name>
</gene>
<keyword evidence="7" id="KW-0645">Protease</keyword>
<dbReference type="CDD" id="cd06530">
    <property type="entry name" value="S26_SPase_I"/>
    <property type="match status" value="1"/>
</dbReference>
<dbReference type="PROSITE" id="PS00761">
    <property type="entry name" value="SPASE_I_3"/>
    <property type="match status" value="1"/>
</dbReference>
<accession>A0A1A9HVN5</accession>
<dbReference type="Proteomes" id="UP000078162">
    <property type="component" value="Chromosome"/>
</dbReference>
<name>A0A1A9HVN5_9CHLA</name>
<feature type="domain" description="Peptidase S26" evidence="8">
    <location>
        <begin position="79"/>
        <end position="200"/>
    </location>
</feature>
<feature type="active site" evidence="6">
    <location>
        <position position="108"/>
    </location>
</feature>
<comment type="similarity">
    <text evidence="2 7">Belongs to the peptidase S26 family.</text>
</comment>
<dbReference type="OrthoDB" id="9802919at2"/>
<evidence type="ECO:0000259" key="8">
    <source>
        <dbReference type="Pfam" id="PF10502"/>
    </source>
</evidence>
<protein>
    <recommendedName>
        <fullName evidence="4 7">Signal peptidase I</fullName>
        <ecNumber evidence="3 7">3.4.21.89</ecNumber>
    </recommendedName>
</protein>
<dbReference type="GO" id="GO:0004252">
    <property type="term" value="F:serine-type endopeptidase activity"/>
    <property type="evidence" value="ECO:0007669"/>
    <property type="project" value="InterPro"/>
</dbReference>
<keyword evidence="7" id="KW-0472">Membrane</keyword>
<evidence type="ECO:0000256" key="1">
    <source>
        <dbReference type="ARBA" id="ARBA00000677"/>
    </source>
</evidence>
<dbReference type="EMBL" id="CP014639">
    <property type="protein sequence ID" value="ANH78895.1"/>
    <property type="molecule type" value="Genomic_DNA"/>
</dbReference>
<evidence type="ECO:0000256" key="4">
    <source>
        <dbReference type="ARBA" id="ARBA00019232"/>
    </source>
</evidence>
<comment type="catalytic activity">
    <reaction evidence="1 7">
        <text>Cleavage of hydrophobic, N-terminal signal or leader sequences from secreted and periplasmic proteins.</text>
        <dbReference type="EC" id="3.4.21.89"/>
    </reaction>
</comment>
<dbReference type="InterPro" id="IPR036286">
    <property type="entry name" value="LexA/Signal_pep-like_sf"/>
</dbReference>
<feature type="transmembrane region" description="Helical" evidence="7">
    <location>
        <begin position="600"/>
        <end position="619"/>
    </location>
</feature>
<sequence>MKQHYSIRKSRQILHHTYKLLKTKKLAKHPQSYQYLHNLLEQLEGAIFQRDQETASNLAQQALEFCKRFPSSFVKKVYELIKAILFAGIVAFLIRQFWFELYEVPTGSMRPTILEQDRILVSKTTFGLHYPFREKPWGFNPESITRGSLVVFTVGNLPIPDAETKYFGFIPGKKRYIKRCMGKPEDILYFYGGKIYGLDKVGNPIYPPSDKRLEHLYHVPYISFDGTTNVNVQNGKTLIYFKQMNRACGKLTLPQINAYGQFFYNQAWHDDLPNKLKDLHVSPVSYADLFGMGHYAMVRILTQKQAMQAHSLLTQNSTTQAYLEICHTPNISYPPPLLHHYDQRLIPSIQPMKTLLPLRQEHLHLIRNNLTTSRFVVVGGLAYKYHPFKINTSGAAQAYALAFPTVPDGCYEYSRGQAYQIGFGGMRHKLKSSHPLAQLNDNQVVELFNCGVNFSSIYNPINPQQAPLPNRYAFFNQENLYIMDSPVFIKNDPMLQKFVESEKTKQAESSSTRPYIAFIEKGAPPTDPEEFAEFIRNFGIQIPKRHVLVLGDNYPMSADSREFGFVPVENLLGSPICTFWPLDHFHRLANVSAPTTLPGYLVNGIALTFILSLAGYIYYQKHRRLFPRQESQQDKK</sequence>
<evidence type="ECO:0000313" key="10">
    <source>
        <dbReference type="Proteomes" id="UP000078162"/>
    </source>
</evidence>
<feature type="active site" evidence="6">
    <location>
        <position position="178"/>
    </location>
</feature>
<evidence type="ECO:0000256" key="5">
    <source>
        <dbReference type="ARBA" id="ARBA00022801"/>
    </source>
</evidence>
<dbReference type="PANTHER" id="PTHR43390">
    <property type="entry name" value="SIGNAL PEPTIDASE I"/>
    <property type="match status" value="1"/>
</dbReference>
<dbReference type="KEGG" id="csaz:Cs308_0725"/>
<dbReference type="PANTHER" id="PTHR43390:SF1">
    <property type="entry name" value="CHLOROPLAST PROCESSING PEPTIDASE"/>
    <property type="match status" value="1"/>
</dbReference>
<keyword evidence="7" id="KW-0812">Transmembrane</keyword>
<dbReference type="AlphaFoldDB" id="A0A1A9HVN5"/>
<dbReference type="PATRIC" id="fig|1806891.3.peg.717"/>
<keyword evidence="5 7" id="KW-0378">Hydrolase</keyword>
<keyword evidence="10" id="KW-1185">Reference proteome</keyword>
<dbReference type="GO" id="GO:0006465">
    <property type="term" value="P:signal peptide processing"/>
    <property type="evidence" value="ECO:0007669"/>
    <property type="project" value="InterPro"/>
</dbReference>
<comment type="caution">
    <text evidence="7">Lacks conserved residue(s) required for the propagation of feature annotation.</text>
</comment>
<dbReference type="NCBIfam" id="TIGR02227">
    <property type="entry name" value="sigpep_I_bact"/>
    <property type="match status" value="2"/>
</dbReference>
<evidence type="ECO:0000313" key="9">
    <source>
        <dbReference type="EMBL" id="ANH78895.1"/>
    </source>
</evidence>
<dbReference type="InterPro" id="IPR019533">
    <property type="entry name" value="Peptidase_S26"/>
</dbReference>
<organism evidence="9 10">
    <name type="scientific">Candidatus Chlamydia sanziniae</name>
    <dbReference type="NCBI Taxonomy" id="1806891"/>
    <lineage>
        <taxon>Bacteria</taxon>
        <taxon>Pseudomonadati</taxon>
        <taxon>Chlamydiota</taxon>
        <taxon>Chlamydiia</taxon>
        <taxon>Chlamydiales</taxon>
        <taxon>Chlamydiaceae</taxon>
        <taxon>Chlamydia/Chlamydophila group</taxon>
        <taxon>Chlamydia</taxon>
    </lineage>
</organism>
<evidence type="ECO:0000256" key="7">
    <source>
        <dbReference type="RuleBase" id="RU362042"/>
    </source>
</evidence>
<dbReference type="Pfam" id="PF10502">
    <property type="entry name" value="Peptidase_S26"/>
    <property type="match status" value="2"/>
</dbReference>
<comment type="subcellular location">
    <subcellularLocation>
        <location evidence="7">Membrane</location>
        <topology evidence="7">Single-pass type II membrane protein</topology>
    </subcellularLocation>
</comment>
<dbReference type="InterPro" id="IPR000223">
    <property type="entry name" value="Pept_S26A_signal_pept_1"/>
</dbReference>
<evidence type="ECO:0000256" key="3">
    <source>
        <dbReference type="ARBA" id="ARBA00013208"/>
    </source>
</evidence>
<dbReference type="GO" id="GO:0016020">
    <property type="term" value="C:membrane"/>
    <property type="evidence" value="ECO:0007669"/>
    <property type="project" value="UniProtKB-SubCell"/>
</dbReference>
<evidence type="ECO:0000256" key="2">
    <source>
        <dbReference type="ARBA" id="ARBA00009370"/>
    </source>
</evidence>
<dbReference type="CDD" id="cd06462">
    <property type="entry name" value="Peptidase_S24_S26"/>
    <property type="match status" value="1"/>
</dbReference>
<evidence type="ECO:0000256" key="6">
    <source>
        <dbReference type="PIRSR" id="PIRSR600223-1"/>
    </source>
</evidence>
<dbReference type="Gene3D" id="2.10.109.10">
    <property type="entry name" value="Umud Fragment, subunit A"/>
    <property type="match status" value="2"/>
</dbReference>
<dbReference type="STRING" id="1806891.Cs308_0725"/>
<dbReference type="RefSeq" id="WP_066482636.1">
    <property type="nucleotide sequence ID" value="NZ_CP014639.1"/>
</dbReference>